<reference evidence="2" key="1">
    <citation type="submission" date="2023-07" db="EMBL/GenBank/DDBJ databases">
        <title>Study on multiphase classification of strain Alteromonas salexigens isolated from the Yellow Sea.</title>
        <authorList>
            <person name="Sun L."/>
        </authorList>
    </citation>
    <scope>NUCLEOTIDE SEQUENCE [LARGE SCALE GENOMIC DNA]</scope>
    <source>
        <strain evidence="2">ASW11-19</strain>
    </source>
</reference>
<evidence type="ECO:0000313" key="1">
    <source>
        <dbReference type="EMBL" id="MCU7553048.1"/>
    </source>
</evidence>
<organism evidence="1 2">
    <name type="scientific">Alteromonas salexigens</name>
    <dbReference type="NCBI Taxonomy" id="2982530"/>
    <lineage>
        <taxon>Bacteria</taxon>
        <taxon>Pseudomonadati</taxon>
        <taxon>Pseudomonadota</taxon>
        <taxon>Gammaproteobacteria</taxon>
        <taxon>Alteromonadales</taxon>
        <taxon>Alteromonadaceae</taxon>
        <taxon>Alteromonas/Salinimonas group</taxon>
        <taxon>Alteromonas</taxon>
    </lineage>
</organism>
<sequence length="192" mass="21853">MAEQRISEAGAVTRTASLLKQDPWRWQCLQAAREQALGDWYIGAGFLRNAIWDACHCYSHSTPLNDVDLVYFNPGDSADHAGRVAEQQLAEQIPEANWQVRNQARMHSRHGHAPYQSAADAISRWIEVPTCVGVRLNNDDTLTFTAPFGLAQNWLCEVRINPDYPRPEVYRKRVQSKRWQAIWPALRVLDAG</sequence>
<dbReference type="RefSeq" id="WP_262991740.1">
    <property type="nucleotide sequence ID" value="NZ_JAOTJC010000002.1"/>
</dbReference>
<evidence type="ECO:0000313" key="2">
    <source>
        <dbReference type="Proteomes" id="UP001209257"/>
    </source>
</evidence>
<proteinExistence type="predicted"/>
<accession>A0ABT2VKR8</accession>
<keyword evidence="2" id="KW-1185">Reference proteome</keyword>
<dbReference type="Pfam" id="PF06042">
    <property type="entry name" value="NTP_transf_6"/>
    <property type="match status" value="1"/>
</dbReference>
<name>A0ABT2VKR8_9ALTE</name>
<dbReference type="Proteomes" id="UP001209257">
    <property type="component" value="Unassembled WGS sequence"/>
</dbReference>
<gene>
    <name evidence="1" type="ORF">OCL06_00390</name>
</gene>
<dbReference type="PANTHER" id="PTHR39166:SF1">
    <property type="entry name" value="BLL1166 PROTEIN"/>
    <property type="match status" value="1"/>
</dbReference>
<protein>
    <submittedName>
        <fullName evidence="1">Nucleotidyltransferase family protein</fullName>
    </submittedName>
</protein>
<dbReference type="PANTHER" id="PTHR39166">
    <property type="entry name" value="BLL1166 PROTEIN"/>
    <property type="match status" value="1"/>
</dbReference>
<dbReference type="InterPro" id="IPR009267">
    <property type="entry name" value="NTP_transf_6"/>
</dbReference>
<comment type="caution">
    <text evidence="1">The sequence shown here is derived from an EMBL/GenBank/DDBJ whole genome shotgun (WGS) entry which is preliminary data.</text>
</comment>
<dbReference type="EMBL" id="JAOTJC010000002">
    <property type="protein sequence ID" value="MCU7553048.1"/>
    <property type="molecule type" value="Genomic_DNA"/>
</dbReference>